<proteinExistence type="predicted"/>
<accession>A0AAD9JFW9</accession>
<keyword evidence="4 10" id="KW-1133">Transmembrane helix</keyword>
<sequence>MNTTITNMTMSSASSSNNYIIPIVVFNLFIIIGILGNGMICFCMWKTKSLRTPVNNLILNMAIVGIMSSVTCLPLKVVIIAYEGLGHHFIRIEGIFIFFVVLHSLNLFFTSVQLLTLASISFERYQAIAKPFEKTKRSRRVRVTLLITWLIATGNWLCYVIIEIYAWNKTRNYLDLFIYDKWFFVVGFLPFTSLVICTIVVLYSQIVQLISLHIKKTEAIHLTNKVKPTPEPQLSTQSSVFLTNIRSLNDISTKESLKLTSLGQNERRSTSQTEQDERKHFSIANNLNIPDAHKSNQDTDNEKDVHKDVDSNVTDMEHLRSIEEVRVFNQISKSAAAHGTQLVVSTSSDRAVQQTENVPKTKVKDYTVAGPICVYNPKNREHGKRHLEAKTAKLAGIVIVIFLSLWMPYQIDIIHYVITHGLLQENFIHNRLLCNSELITQTLAIGAVVLSPIVFTFVNSDLRRETTKTAICILSKCT</sequence>
<dbReference type="InterPro" id="IPR000276">
    <property type="entry name" value="GPCR_Rhodpsn"/>
</dbReference>
<keyword evidence="6 10" id="KW-0472">Membrane</keyword>
<dbReference type="Gene3D" id="1.20.1070.10">
    <property type="entry name" value="Rhodopsin 7-helix transmembrane proteins"/>
    <property type="match status" value="2"/>
</dbReference>
<feature type="transmembrane region" description="Helical" evidence="10">
    <location>
        <begin position="94"/>
        <end position="122"/>
    </location>
</feature>
<dbReference type="AlphaFoldDB" id="A0AAD9JFW9"/>
<evidence type="ECO:0000256" key="10">
    <source>
        <dbReference type="SAM" id="Phobius"/>
    </source>
</evidence>
<dbReference type="PANTHER" id="PTHR24248">
    <property type="entry name" value="ADRENERGIC RECEPTOR-RELATED G-PROTEIN COUPLED RECEPTOR"/>
    <property type="match status" value="1"/>
</dbReference>
<feature type="transmembrane region" description="Helical" evidence="10">
    <location>
        <begin position="143"/>
        <end position="162"/>
    </location>
</feature>
<evidence type="ECO:0000259" key="11">
    <source>
        <dbReference type="PROSITE" id="PS50262"/>
    </source>
</evidence>
<feature type="transmembrane region" description="Helical" evidence="10">
    <location>
        <begin position="438"/>
        <end position="458"/>
    </location>
</feature>
<evidence type="ECO:0000313" key="13">
    <source>
        <dbReference type="Proteomes" id="UP001208570"/>
    </source>
</evidence>
<dbReference type="GO" id="GO:0004930">
    <property type="term" value="F:G protein-coupled receptor activity"/>
    <property type="evidence" value="ECO:0007669"/>
    <property type="project" value="UniProtKB-KW"/>
</dbReference>
<comment type="caution">
    <text evidence="12">The sequence shown here is derived from an EMBL/GenBank/DDBJ whole genome shotgun (WGS) entry which is preliminary data.</text>
</comment>
<feature type="transmembrane region" description="Helical" evidence="10">
    <location>
        <begin position="57"/>
        <end position="82"/>
    </location>
</feature>
<comment type="subcellular location">
    <subcellularLocation>
        <location evidence="1">Cell membrane</location>
        <topology evidence="1">Multi-pass membrane protein</topology>
    </subcellularLocation>
</comment>
<evidence type="ECO:0000256" key="1">
    <source>
        <dbReference type="ARBA" id="ARBA00004651"/>
    </source>
</evidence>
<evidence type="ECO:0000256" key="9">
    <source>
        <dbReference type="SAM" id="MobiDB-lite"/>
    </source>
</evidence>
<keyword evidence="13" id="KW-1185">Reference proteome</keyword>
<reference evidence="12" key="1">
    <citation type="journal article" date="2023" name="Mol. Biol. Evol.">
        <title>Third-Generation Sequencing Reveals the Adaptive Role of the Epigenome in Three Deep-Sea Polychaetes.</title>
        <authorList>
            <person name="Perez M."/>
            <person name="Aroh O."/>
            <person name="Sun Y."/>
            <person name="Lan Y."/>
            <person name="Juniper S.K."/>
            <person name="Young C.R."/>
            <person name="Angers B."/>
            <person name="Qian P.Y."/>
        </authorList>
    </citation>
    <scope>NUCLEOTIDE SEQUENCE</scope>
    <source>
        <strain evidence="12">P08H-3</strain>
    </source>
</reference>
<evidence type="ECO:0000256" key="4">
    <source>
        <dbReference type="ARBA" id="ARBA00022989"/>
    </source>
</evidence>
<organism evidence="12 13">
    <name type="scientific">Paralvinella palmiformis</name>
    <dbReference type="NCBI Taxonomy" id="53620"/>
    <lineage>
        <taxon>Eukaryota</taxon>
        <taxon>Metazoa</taxon>
        <taxon>Spiralia</taxon>
        <taxon>Lophotrochozoa</taxon>
        <taxon>Annelida</taxon>
        <taxon>Polychaeta</taxon>
        <taxon>Sedentaria</taxon>
        <taxon>Canalipalpata</taxon>
        <taxon>Terebellida</taxon>
        <taxon>Terebelliformia</taxon>
        <taxon>Alvinellidae</taxon>
        <taxon>Paralvinella</taxon>
    </lineage>
</organism>
<evidence type="ECO:0000256" key="3">
    <source>
        <dbReference type="ARBA" id="ARBA00022692"/>
    </source>
</evidence>
<evidence type="ECO:0000256" key="7">
    <source>
        <dbReference type="ARBA" id="ARBA00023170"/>
    </source>
</evidence>
<dbReference type="SUPFAM" id="SSF81321">
    <property type="entry name" value="Family A G protein-coupled receptor-like"/>
    <property type="match status" value="1"/>
</dbReference>
<dbReference type="InterPro" id="IPR017452">
    <property type="entry name" value="GPCR_Rhodpsn_7TM"/>
</dbReference>
<evidence type="ECO:0000256" key="8">
    <source>
        <dbReference type="ARBA" id="ARBA00023224"/>
    </source>
</evidence>
<keyword evidence="3 10" id="KW-0812">Transmembrane</keyword>
<dbReference type="GO" id="GO:0005886">
    <property type="term" value="C:plasma membrane"/>
    <property type="evidence" value="ECO:0007669"/>
    <property type="project" value="UniProtKB-SubCell"/>
</dbReference>
<feature type="domain" description="G-protein coupled receptors family 1 profile" evidence="11">
    <location>
        <begin position="36"/>
        <end position="455"/>
    </location>
</feature>
<feature type="region of interest" description="Disordered" evidence="9">
    <location>
        <begin position="259"/>
        <end position="305"/>
    </location>
</feature>
<feature type="compositionally biased region" description="Basic and acidic residues" evidence="9">
    <location>
        <begin position="291"/>
        <end position="305"/>
    </location>
</feature>
<evidence type="ECO:0000256" key="2">
    <source>
        <dbReference type="ARBA" id="ARBA00022475"/>
    </source>
</evidence>
<feature type="transmembrane region" description="Helical" evidence="10">
    <location>
        <begin position="20"/>
        <end position="45"/>
    </location>
</feature>
<dbReference type="Pfam" id="PF00001">
    <property type="entry name" value="7tm_1"/>
    <property type="match status" value="1"/>
</dbReference>
<evidence type="ECO:0000256" key="5">
    <source>
        <dbReference type="ARBA" id="ARBA00023040"/>
    </source>
</evidence>
<feature type="compositionally biased region" description="Basic and acidic residues" evidence="9">
    <location>
        <begin position="265"/>
        <end position="280"/>
    </location>
</feature>
<feature type="transmembrane region" description="Helical" evidence="10">
    <location>
        <begin position="182"/>
        <end position="203"/>
    </location>
</feature>
<keyword evidence="2" id="KW-1003">Cell membrane</keyword>
<evidence type="ECO:0000313" key="12">
    <source>
        <dbReference type="EMBL" id="KAK2151685.1"/>
    </source>
</evidence>
<keyword evidence="5" id="KW-0297">G-protein coupled receptor</keyword>
<evidence type="ECO:0000256" key="6">
    <source>
        <dbReference type="ARBA" id="ARBA00023136"/>
    </source>
</evidence>
<keyword evidence="8" id="KW-0807">Transducer</keyword>
<dbReference type="EMBL" id="JAODUP010000354">
    <property type="protein sequence ID" value="KAK2151685.1"/>
    <property type="molecule type" value="Genomic_DNA"/>
</dbReference>
<name>A0AAD9JFW9_9ANNE</name>
<protein>
    <recommendedName>
        <fullName evidence="11">G-protein coupled receptors family 1 profile domain-containing protein</fullName>
    </recommendedName>
</protein>
<dbReference type="PRINTS" id="PR00237">
    <property type="entry name" value="GPCRRHODOPSN"/>
</dbReference>
<gene>
    <name evidence="12" type="ORF">LSH36_354g00014</name>
</gene>
<dbReference type="PROSITE" id="PS50262">
    <property type="entry name" value="G_PROTEIN_RECEP_F1_2"/>
    <property type="match status" value="1"/>
</dbReference>
<feature type="transmembrane region" description="Helical" evidence="10">
    <location>
        <begin position="394"/>
        <end position="418"/>
    </location>
</feature>
<dbReference type="Proteomes" id="UP001208570">
    <property type="component" value="Unassembled WGS sequence"/>
</dbReference>
<dbReference type="CDD" id="cd00637">
    <property type="entry name" value="7tm_classA_rhodopsin-like"/>
    <property type="match status" value="1"/>
</dbReference>
<keyword evidence="7" id="KW-0675">Receptor</keyword>